<comment type="caution">
    <text evidence="2">The sequence shown here is derived from an EMBL/GenBank/DDBJ whole genome shotgun (WGS) entry which is preliminary data.</text>
</comment>
<proteinExistence type="predicted"/>
<evidence type="ECO:0000256" key="1">
    <source>
        <dbReference type="SAM" id="MobiDB-lite"/>
    </source>
</evidence>
<feature type="compositionally biased region" description="Acidic residues" evidence="1">
    <location>
        <begin position="166"/>
        <end position="199"/>
    </location>
</feature>
<evidence type="ECO:0000313" key="3">
    <source>
        <dbReference type="Proteomes" id="UP000184267"/>
    </source>
</evidence>
<name>A0A1M2VPY3_TRAPU</name>
<dbReference type="Proteomes" id="UP000184267">
    <property type="component" value="Unassembled WGS sequence"/>
</dbReference>
<keyword evidence="3" id="KW-1185">Reference proteome</keyword>
<dbReference type="OrthoDB" id="2753353at2759"/>
<evidence type="ECO:0000313" key="2">
    <source>
        <dbReference type="EMBL" id="OJT09661.1"/>
    </source>
</evidence>
<feature type="region of interest" description="Disordered" evidence="1">
    <location>
        <begin position="58"/>
        <end position="232"/>
    </location>
</feature>
<feature type="compositionally biased region" description="Low complexity" evidence="1">
    <location>
        <begin position="281"/>
        <end position="298"/>
    </location>
</feature>
<feature type="region of interest" description="Disordered" evidence="1">
    <location>
        <begin position="280"/>
        <end position="327"/>
    </location>
</feature>
<dbReference type="STRING" id="154538.A0A1M2VPY3"/>
<dbReference type="AlphaFoldDB" id="A0A1M2VPY3"/>
<sequence length="620" mass="68881">MQGKDVPTIFKRVRRFSQDGSLQEDGASGQAQFIPMHPNIFVLDTRGLHPGIDPSVSFAQFSAGPDPGSPFNRDFGGAGPSRALENGARFSSGAAGPSNVSAAGPSRALDNGARLSSGSAGPSNASRTNSARPSQPNPNINIQADAGGRGGGEPPVRNPPRGTVVVDDEDDDDEGGRDAVIEEFLEFEDGPTDNGDDEGCGSMPQARDSGKRRADAPRSGRQGWSRERADPRWSTFATQSEVGHIKHDLHQMNFNISRLVTLVDQQTQFFSTLQARGFFERSAPQGRGGSPPRSSPPADMDVDPPPFSSIPRRTRRGRTKEKKQKGLPIARDDADVILANNIRDVARVLMGRKNAKSPLTAEMLPDREEVNAYNRSRDGPACTVDNFRPDLLTKPSTVWNQSVIEVFIEHFMTKYPAADETRVEELFTGHLKYLCDKWDTHLKAPETQRELQKLANRTERQRNLYYRRLSVAEVYGPLRRHIPMLMKLGAHGMSSDESDHVQGVVQYGVLIKEWRSPAITKWLRVFDSMYRRLRLNDANFSTPGSHAHKRLCSTKTSSRRPPVHDLPRNAYEATWLGALNPYDRKQLGVLEYDYEFTHDPEIVKMAEDYNGQHNKLGVYA</sequence>
<feature type="compositionally biased region" description="Polar residues" evidence="1">
    <location>
        <begin position="114"/>
        <end position="142"/>
    </location>
</feature>
<feature type="compositionally biased region" description="Basic residues" evidence="1">
    <location>
        <begin position="312"/>
        <end position="325"/>
    </location>
</feature>
<feature type="region of interest" description="Disordered" evidence="1">
    <location>
        <begin position="544"/>
        <end position="564"/>
    </location>
</feature>
<dbReference type="EMBL" id="MNAD01000891">
    <property type="protein sequence ID" value="OJT09661.1"/>
    <property type="molecule type" value="Genomic_DNA"/>
</dbReference>
<accession>A0A1M2VPY3</accession>
<gene>
    <name evidence="2" type="ORF">TRAPUB_13857</name>
</gene>
<protein>
    <submittedName>
        <fullName evidence="2">Uncharacterized protein</fullName>
    </submittedName>
</protein>
<feature type="compositionally biased region" description="Basic and acidic residues" evidence="1">
    <location>
        <begin position="208"/>
        <end position="231"/>
    </location>
</feature>
<reference evidence="2 3" key="1">
    <citation type="submission" date="2016-10" db="EMBL/GenBank/DDBJ databases">
        <title>Genome sequence of the basidiomycete white-rot fungus Trametes pubescens.</title>
        <authorList>
            <person name="Makela M.R."/>
            <person name="Granchi Z."/>
            <person name="Peng M."/>
            <person name="De Vries R.P."/>
            <person name="Grigoriev I."/>
            <person name="Riley R."/>
            <person name="Hilden K."/>
        </authorList>
    </citation>
    <scope>NUCLEOTIDE SEQUENCE [LARGE SCALE GENOMIC DNA]</scope>
    <source>
        <strain evidence="2 3">FBCC735</strain>
    </source>
</reference>
<organism evidence="2 3">
    <name type="scientific">Trametes pubescens</name>
    <name type="common">White-rot fungus</name>
    <dbReference type="NCBI Taxonomy" id="154538"/>
    <lineage>
        <taxon>Eukaryota</taxon>
        <taxon>Fungi</taxon>
        <taxon>Dikarya</taxon>
        <taxon>Basidiomycota</taxon>
        <taxon>Agaricomycotina</taxon>
        <taxon>Agaricomycetes</taxon>
        <taxon>Polyporales</taxon>
        <taxon>Polyporaceae</taxon>
        <taxon>Trametes</taxon>
    </lineage>
</organism>
<dbReference type="OMA" id="DICEHFR"/>